<dbReference type="Pfam" id="PF13472">
    <property type="entry name" value="Lipase_GDSL_2"/>
    <property type="match status" value="1"/>
</dbReference>
<dbReference type="AlphaFoldDB" id="A0A1G9XLN1"/>
<dbReference type="STRING" id="563176.SAMN04488090_4669"/>
<name>A0A1G9XLN1_9BACT</name>
<protein>
    <submittedName>
        <fullName evidence="2">GDSL-like Lipase/Acylhydrolase family protein</fullName>
    </submittedName>
</protein>
<organism evidence="2 3">
    <name type="scientific">Siphonobacter aquaeclarae</name>
    <dbReference type="NCBI Taxonomy" id="563176"/>
    <lineage>
        <taxon>Bacteria</taxon>
        <taxon>Pseudomonadati</taxon>
        <taxon>Bacteroidota</taxon>
        <taxon>Cytophagia</taxon>
        <taxon>Cytophagales</taxon>
        <taxon>Cytophagaceae</taxon>
        <taxon>Siphonobacter</taxon>
    </lineage>
</organism>
<feature type="domain" description="SGNH hydrolase-type esterase" evidence="1">
    <location>
        <begin position="90"/>
        <end position="369"/>
    </location>
</feature>
<dbReference type="InterPro" id="IPR036514">
    <property type="entry name" value="SGNH_hydro_sf"/>
</dbReference>
<dbReference type="OrthoDB" id="239390at2"/>
<accession>A0A1G9XLN1</accession>
<dbReference type="GO" id="GO:0016788">
    <property type="term" value="F:hydrolase activity, acting on ester bonds"/>
    <property type="evidence" value="ECO:0007669"/>
    <property type="project" value="UniProtKB-ARBA"/>
</dbReference>
<dbReference type="InterPro" id="IPR011990">
    <property type="entry name" value="TPR-like_helical_dom_sf"/>
</dbReference>
<sequence>MQKVLPRRRLLLFRLIALSLPFVALLVLEGILRLTGYGHDLSLFMPSGTDYLVMNPHASERYFRNQQNATTGNQEPFLRKKPEGTFRIFVLGESTTIGYPYFHNGSFHRWLQYRLMRSAPDTPFEVINVSLTAVNSYTMLGFAREVAEQEPDAVLVYGGHNEYYGASGVGSAFFQNPALNRFVLRLRDFRVVQLIENTASRLTSRPADLRENLMKRMAEGQQIPYDSEAYHDGIRQFEANMTAMCRLFSEKKIPVFLSTLVSNEKDLKPFVSDPGPDGADAHFAAGTRAWQAGHFAVAAKEFRLARERDKLRFRAPEAMNGIVRRLVRDIPGVTLVDAEARFREVSPHGILGEETLLEHVHPNLYGYALLSDAFYEGMKHLVHPTRTLSFAELRQAMPITPVDSLKGAYEILILKEGWPFNSPMPPEEKRPKTMEEELAGGLVVRQITWSDALNRLEAGYLKAQNLRGARQVAEALALDSPLETTYAVQAGKLSLALEDTETGLFYLRKAFHQENSLETAQPLFVTLLKLDRPEEALPYLNYAAAGNPTLAELQSYVTPLISLKKQLATDSLNVHLLDSIAQLYLRFANTTAAEKYQAKARRVRGK</sequence>
<dbReference type="EMBL" id="FNGS01000011">
    <property type="protein sequence ID" value="SDM97660.1"/>
    <property type="molecule type" value="Genomic_DNA"/>
</dbReference>
<evidence type="ECO:0000313" key="2">
    <source>
        <dbReference type="EMBL" id="SDM97660.1"/>
    </source>
</evidence>
<dbReference type="Proteomes" id="UP000198901">
    <property type="component" value="Unassembled WGS sequence"/>
</dbReference>
<reference evidence="2 3" key="1">
    <citation type="submission" date="2016-10" db="EMBL/GenBank/DDBJ databases">
        <authorList>
            <person name="de Groot N.N."/>
        </authorList>
    </citation>
    <scope>NUCLEOTIDE SEQUENCE [LARGE SCALE GENOMIC DNA]</scope>
    <source>
        <strain evidence="2 3">DSM 21668</strain>
    </source>
</reference>
<proteinExistence type="predicted"/>
<dbReference type="SUPFAM" id="SSF52266">
    <property type="entry name" value="SGNH hydrolase"/>
    <property type="match status" value="1"/>
</dbReference>
<evidence type="ECO:0000313" key="3">
    <source>
        <dbReference type="Proteomes" id="UP000198901"/>
    </source>
</evidence>
<keyword evidence="2" id="KW-0378">Hydrolase</keyword>
<keyword evidence="3" id="KW-1185">Reference proteome</keyword>
<gene>
    <name evidence="2" type="ORF">SAMN04488090_4669</name>
</gene>
<dbReference type="Gene3D" id="3.40.50.1110">
    <property type="entry name" value="SGNH hydrolase"/>
    <property type="match status" value="1"/>
</dbReference>
<dbReference type="SUPFAM" id="SSF48452">
    <property type="entry name" value="TPR-like"/>
    <property type="match status" value="1"/>
</dbReference>
<dbReference type="RefSeq" id="WP_093208371.1">
    <property type="nucleotide sequence ID" value="NZ_FNGS01000011.1"/>
</dbReference>
<dbReference type="InterPro" id="IPR013830">
    <property type="entry name" value="SGNH_hydro"/>
</dbReference>
<evidence type="ECO:0000259" key="1">
    <source>
        <dbReference type="Pfam" id="PF13472"/>
    </source>
</evidence>